<feature type="transmembrane region" description="Helical" evidence="5">
    <location>
        <begin position="379"/>
        <end position="406"/>
    </location>
</feature>
<dbReference type="GO" id="GO:0055085">
    <property type="term" value="P:transmembrane transport"/>
    <property type="evidence" value="ECO:0007669"/>
    <property type="project" value="InterPro"/>
</dbReference>
<dbReference type="AlphaFoldDB" id="A0A4R2H4A0"/>
<feature type="domain" description="STAS" evidence="6">
    <location>
        <begin position="434"/>
        <end position="549"/>
    </location>
</feature>
<feature type="transmembrane region" description="Helical" evidence="5">
    <location>
        <begin position="129"/>
        <end position="148"/>
    </location>
</feature>
<dbReference type="Pfam" id="PF00916">
    <property type="entry name" value="Sulfate_transp"/>
    <property type="match status" value="1"/>
</dbReference>
<dbReference type="Gene3D" id="3.30.750.24">
    <property type="entry name" value="STAS domain"/>
    <property type="match status" value="1"/>
</dbReference>
<comment type="subcellular location">
    <subcellularLocation>
        <location evidence="1">Membrane</location>
        <topology evidence="1">Multi-pass membrane protein</topology>
    </subcellularLocation>
</comment>
<feature type="transmembrane region" description="Helical" evidence="5">
    <location>
        <begin position="348"/>
        <end position="367"/>
    </location>
</feature>
<dbReference type="Pfam" id="PF01740">
    <property type="entry name" value="STAS"/>
    <property type="match status" value="1"/>
</dbReference>
<evidence type="ECO:0000313" key="7">
    <source>
        <dbReference type="EMBL" id="TCO20402.1"/>
    </source>
</evidence>
<feature type="transmembrane region" description="Helical" evidence="5">
    <location>
        <begin position="246"/>
        <end position="266"/>
    </location>
</feature>
<evidence type="ECO:0000256" key="2">
    <source>
        <dbReference type="ARBA" id="ARBA00022692"/>
    </source>
</evidence>
<protein>
    <submittedName>
        <fullName evidence="7">High affinity sulfate transporter 1</fullName>
    </submittedName>
</protein>
<feature type="transmembrane region" description="Helical" evidence="5">
    <location>
        <begin position="12"/>
        <end position="32"/>
    </location>
</feature>
<keyword evidence="2 5" id="KW-0812">Transmembrane</keyword>
<accession>A0A4R2H4A0</accession>
<keyword evidence="3 5" id="KW-1133">Transmembrane helix</keyword>
<feature type="transmembrane region" description="Helical" evidence="5">
    <location>
        <begin position="38"/>
        <end position="61"/>
    </location>
</feature>
<reference evidence="7 8" key="1">
    <citation type="journal article" date="2015" name="Stand. Genomic Sci.">
        <title>Genomic Encyclopedia of Bacterial and Archaeal Type Strains, Phase III: the genomes of soil and plant-associated and newly described type strains.</title>
        <authorList>
            <person name="Whitman W.B."/>
            <person name="Woyke T."/>
            <person name="Klenk H.P."/>
            <person name="Zhou Y."/>
            <person name="Lilburn T.G."/>
            <person name="Beck B.J."/>
            <person name="De Vos P."/>
            <person name="Vandamme P."/>
            <person name="Eisen J.A."/>
            <person name="Garrity G."/>
            <person name="Hugenholtz P."/>
            <person name="Kyrpides N.C."/>
        </authorList>
    </citation>
    <scope>NUCLEOTIDE SEQUENCE [LARGE SCALE GENOMIC DNA]</scope>
    <source>
        <strain evidence="7 8">VKM Ac-2572</strain>
    </source>
</reference>
<feature type="transmembrane region" description="Helical" evidence="5">
    <location>
        <begin position="322"/>
        <end position="342"/>
    </location>
</feature>
<dbReference type="EMBL" id="SLWN01000012">
    <property type="protein sequence ID" value="TCO20402.1"/>
    <property type="molecule type" value="Genomic_DNA"/>
</dbReference>
<evidence type="ECO:0000256" key="3">
    <source>
        <dbReference type="ARBA" id="ARBA00022989"/>
    </source>
</evidence>
<comment type="caution">
    <text evidence="7">The sequence shown here is derived from an EMBL/GenBank/DDBJ whole genome shotgun (WGS) entry which is preliminary data.</text>
</comment>
<dbReference type="InterPro" id="IPR002645">
    <property type="entry name" value="STAS_dom"/>
</dbReference>
<evidence type="ECO:0000256" key="4">
    <source>
        <dbReference type="ARBA" id="ARBA00023136"/>
    </source>
</evidence>
<dbReference type="PROSITE" id="PS50801">
    <property type="entry name" value="STAS"/>
    <property type="match status" value="1"/>
</dbReference>
<dbReference type="GO" id="GO:0016020">
    <property type="term" value="C:membrane"/>
    <property type="evidence" value="ECO:0007669"/>
    <property type="project" value="UniProtKB-SubCell"/>
</dbReference>
<dbReference type="InterPro" id="IPR011547">
    <property type="entry name" value="SLC26A/SulP_dom"/>
</dbReference>
<dbReference type="OrthoDB" id="9769739at2"/>
<dbReference type="InterPro" id="IPR001902">
    <property type="entry name" value="SLC26A/SulP_fam"/>
</dbReference>
<dbReference type="NCBIfam" id="TIGR00815">
    <property type="entry name" value="sulP"/>
    <property type="match status" value="1"/>
</dbReference>
<dbReference type="RefSeq" id="WP_132212927.1">
    <property type="nucleotide sequence ID" value="NZ_SLWN01000012.1"/>
</dbReference>
<sequence length="561" mass="59099">MAATGLTALRHYRAGWLGSDVLAGVTVAAYLVPQAMAYAQLAGLPAVAGLWTVIGPLLVYFLLGSSRLLSLGPESTTALMTAAAIGPLAAGDPARFATLAAVLALLVGVICIVAWLARLGFLADLLSKPVLVGYMAGIAIIMITGQLGKLTGVRVTGRSPLAEIGSALRQISSWHPATVLLSVAALTLLLAAARWMPRLPGPLIMVTLASIVVWISGLDAQGVKLVGAVPSGIPVPELPQVATDDLRLLLLPALGVALVGYTDTVLTGRSFALRRHERIDANQEFLALGVGNLSAGLMRGFPISSSGSRTAVADASGAKSQVYSLVAVACVIMTLLFAGRLLSAFPTAALGALVVFAALRLIDLAEFRRFAAFRRTEFLIALATTAGVVLLDVLYGVLLAIALSVLDVLRRVARPHDGILGIVPGVAGMHDVDDYPDARPVPGLVVYRYDSPLFFANAEDFRRRALAAVDTAEPPVRWLLLNAEANVEIDITAIDALDALRHELDERGIVLAMARVKQDLSDDLAAAGFLDRLGRDHVFFTLPTAVQAFRDRTADPTETRS</sequence>
<organism evidence="7 8">
    <name type="scientific">Kribbella steppae</name>
    <dbReference type="NCBI Taxonomy" id="2512223"/>
    <lineage>
        <taxon>Bacteria</taxon>
        <taxon>Bacillati</taxon>
        <taxon>Actinomycetota</taxon>
        <taxon>Actinomycetes</taxon>
        <taxon>Propionibacteriales</taxon>
        <taxon>Kribbellaceae</taxon>
        <taxon>Kribbella</taxon>
    </lineage>
</organism>
<name>A0A4R2H4A0_9ACTN</name>
<dbReference type="InterPro" id="IPR036513">
    <property type="entry name" value="STAS_dom_sf"/>
</dbReference>
<feature type="transmembrane region" description="Helical" evidence="5">
    <location>
        <begin position="199"/>
        <end position="217"/>
    </location>
</feature>
<keyword evidence="4 5" id="KW-0472">Membrane</keyword>
<evidence type="ECO:0000313" key="8">
    <source>
        <dbReference type="Proteomes" id="UP000294508"/>
    </source>
</evidence>
<feature type="transmembrane region" description="Helical" evidence="5">
    <location>
        <begin position="174"/>
        <end position="192"/>
    </location>
</feature>
<dbReference type="PANTHER" id="PTHR11814">
    <property type="entry name" value="SULFATE TRANSPORTER"/>
    <property type="match status" value="1"/>
</dbReference>
<gene>
    <name evidence="7" type="ORF">EV652_112148</name>
</gene>
<keyword evidence="8" id="KW-1185">Reference proteome</keyword>
<proteinExistence type="predicted"/>
<dbReference type="SUPFAM" id="SSF52091">
    <property type="entry name" value="SpoIIaa-like"/>
    <property type="match status" value="1"/>
</dbReference>
<feature type="transmembrane region" description="Helical" evidence="5">
    <location>
        <begin position="68"/>
        <end position="90"/>
    </location>
</feature>
<evidence type="ECO:0000259" key="6">
    <source>
        <dbReference type="PROSITE" id="PS50801"/>
    </source>
</evidence>
<dbReference type="Proteomes" id="UP000294508">
    <property type="component" value="Unassembled WGS sequence"/>
</dbReference>
<dbReference type="CDD" id="cd07042">
    <property type="entry name" value="STAS_SulP_like_sulfate_transporter"/>
    <property type="match status" value="1"/>
</dbReference>
<evidence type="ECO:0000256" key="1">
    <source>
        <dbReference type="ARBA" id="ARBA00004141"/>
    </source>
</evidence>
<evidence type="ECO:0000256" key="5">
    <source>
        <dbReference type="SAM" id="Phobius"/>
    </source>
</evidence>
<feature type="transmembrane region" description="Helical" evidence="5">
    <location>
        <begin position="96"/>
        <end position="117"/>
    </location>
</feature>